<organism evidence="1 2">
    <name type="scientific">Conger conger</name>
    <name type="common">Conger eel</name>
    <name type="synonym">Muraena conger</name>
    <dbReference type="NCBI Taxonomy" id="82655"/>
    <lineage>
        <taxon>Eukaryota</taxon>
        <taxon>Metazoa</taxon>
        <taxon>Chordata</taxon>
        <taxon>Craniata</taxon>
        <taxon>Vertebrata</taxon>
        <taxon>Euteleostomi</taxon>
        <taxon>Actinopterygii</taxon>
        <taxon>Neopterygii</taxon>
        <taxon>Teleostei</taxon>
        <taxon>Anguilliformes</taxon>
        <taxon>Congridae</taxon>
        <taxon>Conger</taxon>
    </lineage>
</organism>
<proteinExistence type="predicted"/>
<accession>A0A9Q1DYF7</accession>
<keyword evidence="2" id="KW-1185">Reference proteome</keyword>
<sequence>MSLFHQAAFPSQQHEEAGVVIYLRQSVKVPYLISAETLIIQNDPEIRSLGMNSAKLRWKVDSVAAVAGNSIQFLPKLFLADDETSALTETAANGKIQKQSFATCKTPTACFWRR</sequence>
<name>A0A9Q1DYF7_CONCO</name>
<dbReference type="Proteomes" id="UP001152803">
    <property type="component" value="Unassembled WGS sequence"/>
</dbReference>
<evidence type="ECO:0000313" key="2">
    <source>
        <dbReference type="Proteomes" id="UP001152803"/>
    </source>
</evidence>
<dbReference type="OrthoDB" id="10503835at2759"/>
<reference evidence="1" key="1">
    <citation type="journal article" date="2023" name="Science">
        <title>Genome structures resolve the early diversification of teleost fishes.</title>
        <authorList>
            <person name="Parey E."/>
            <person name="Louis A."/>
            <person name="Montfort J."/>
            <person name="Bouchez O."/>
            <person name="Roques C."/>
            <person name="Iampietro C."/>
            <person name="Lluch J."/>
            <person name="Castinel A."/>
            <person name="Donnadieu C."/>
            <person name="Desvignes T."/>
            <person name="Floi Bucao C."/>
            <person name="Jouanno E."/>
            <person name="Wen M."/>
            <person name="Mejri S."/>
            <person name="Dirks R."/>
            <person name="Jansen H."/>
            <person name="Henkel C."/>
            <person name="Chen W.J."/>
            <person name="Zahm M."/>
            <person name="Cabau C."/>
            <person name="Klopp C."/>
            <person name="Thompson A.W."/>
            <person name="Robinson-Rechavi M."/>
            <person name="Braasch I."/>
            <person name="Lecointre G."/>
            <person name="Bobe J."/>
            <person name="Postlethwait J.H."/>
            <person name="Berthelot C."/>
            <person name="Roest Crollius H."/>
            <person name="Guiguen Y."/>
        </authorList>
    </citation>
    <scope>NUCLEOTIDE SEQUENCE</scope>
    <source>
        <strain evidence="1">Concon-B</strain>
    </source>
</reference>
<gene>
    <name evidence="1" type="ORF">COCON_G00029550</name>
</gene>
<dbReference type="AlphaFoldDB" id="A0A9Q1DYF7"/>
<evidence type="ECO:0000313" key="1">
    <source>
        <dbReference type="EMBL" id="KAJ8284105.1"/>
    </source>
</evidence>
<dbReference type="EMBL" id="JAFJMO010000002">
    <property type="protein sequence ID" value="KAJ8284105.1"/>
    <property type="molecule type" value="Genomic_DNA"/>
</dbReference>
<comment type="caution">
    <text evidence="1">The sequence shown here is derived from an EMBL/GenBank/DDBJ whole genome shotgun (WGS) entry which is preliminary data.</text>
</comment>
<protein>
    <submittedName>
        <fullName evidence="1">Uncharacterized protein</fullName>
    </submittedName>
</protein>